<comment type="similarity">
    <text evidence="2 6">Belongs to the bacterial solute-binding protein 9 family.</text>
</comment>
<dbReference type="Pfam" id="PF01297">
    <property type="entry name" value="ZnuA"/>
    <property type="match status" value="1"/>
</dbReference>
<evidence type="ECO:0000256" key="2">
    <source>
        <dbReference type="ARBA" id="ARBA00011028"/>
    </source>
</evidence>
<keyword evidence="3 6" id="KW-0813">Transport</keyword>
<evidence type="ECO:0000256" key="4">
    <source>
        <dbReference type="ARBA" id="ARBA00022723"/>
    </source>
</evidence>
<evidence type="ECO:0000256" key="8">
    <source>
        <dbReference type="SAM" id="SignalP"/>
    </source>
</evidence>
<accession>A0A0E8BL21</accession>
<dbReference type="PANTHER" id="PTHR42953">
    <property type="entry name" value="HIGH-AFFINITY ZINC UPTAKE SYSTEM PROTEIN ZNUA-RELATED"/>
    <property type="match status" value="1"/>
</dbReference>
<dbReference type="GeneID" id="69602994"/>
<dbReference type="PRINTS" id="PR00690">
    <property type="entry name" value="ADHESNFAMILY"/>
</dbReference>
<evidence type="ECO:0000313" key="10">
    <source>
        <dbReference type="Proteomes" id="UP000255014"/>
    </source>
</evidence>
<dbReference type="PRINTS" id="PR00691">
    <property type="entry name" value="ADHESINB"/>
</dbReference>
<evidence type="ECO:0000256" key="7">
    <source>
        <dbReference type="SAM" id="MobiDB-lite"/>
    </source>
</evidence>
<dbReference type="InterPro" id="IPR006127">
    <property type="entry name" value="ZnuA-like"/>
</dbReference>
<feature type="chain" id="PRO_5015037104" evidence="8">
    <location>
        <begin position="22"/>
        <end position="311"/>
    </location>
</feature>
<dbReference type="CDD" id="cd01137">
    <property type="entry name" value="PsaA"/>
    <property type="match status" value="1"/>
</dbReference>
<evidence type="ECO:0000256" key="6">
    <source>
        <dbReference type="RuleBase" id="RU003512"/>
    </source>
</evidence>
<keyword evidence="5 8" id="KW-0732">Signal</keyword>
<dbReference type="InterPro" id="IPR050492">
    <property type="entry name" value="Bact_metal-bind_prot9"/>
</dbReference>
<feature type="signal peptide" evidence="8">
    <location>
        <begin position="1"/>
        <end position="21"/>
    </location>
</feature>
<dbReference type="SUPFAM" id="SSF53807">
    <property type="entry name" value="Helical backbone' metal receptor"/>
    <property type="match status" value="1"/>
</dbReference>
<feature type="region of interest" description="Disordered" evidence="7">
    <location>
        <begin position="115"/>
        <end position="142"/>
    </location>
</feature>
<dbReference type="GO" id="GO:0007155">
    <property type="term" value="P:cell adhesion"/>
    <property type="evidence" value="ECO:0007669"/>
    <property type="project" value="InterPro"/>
</dbReference>
<dbReference type="PANTHER" id="PTHR42953:SF1">
    <property type="entry name" value="METAL-BINDING PROTEIN HI_0362-RELATED"/>
    <property type="match status" value="1"/>
</dbReference>
<dbReference type="GO" id="GO:0030001">
    <property type="term" value="P:metal ion transport"/>
    <property type="evidence" value="ECO:0007669"/>
    <property type="project" value="InterPro"/>
</dbReference>
<dbReference type="EMBL" id="UFTT01000002">
    <property type="protein sequence ID" value="SUV66463.1"/>
    <property type="molecule type" value="Genomic_DNA"/>
</dbReference>
<dbReference type="GO" id="GO:0030313">
    <property type="term" value="C:cell envelope"/>
    <property type="evidence" value="ECO:0007669"/>
    <property type="project" value="UniProtKB-SubCell"/>
</dbReference>
<feature type="compositionally biased region" description="Basic and acidic residues" evidence="7">
    <location>
        <begin position="115"/>
        <end position="128"/>
    </location>
</feature>
<organism evidence="9 10">
    <name type="scientific">Bordetella pertussis</name>
    <dbReference type="NCBI Taxonomy" id="520"/>
    <lineage>
        <taxon>Bacteria</taxon>
        <taxon>Pseudomonadati</taxon>
        <taxon>Pseudomonadota</taxon>
        <taxon>Betaproteobacteria</taxon>
        <taxon>Burkholderiales</taxon>
        <taxon>Alcaligenaceae</taxon>
        <taxon>Bordetella</taxon>
    </lineage>
</organism>
<evidence type="ECO:0000256" key="5">
    <source>
        <dbReference type="ARBA" id="ARBA00022729"/>
    </source>
</evidence>
<evidence type="ECO:0000256" key="1">
    <source>
        <dbReference type="ARBA" id="ARBA00004196"/>
    </source>
</evidence>
<evidence type="ECO:0000256" key="3">
    <source>
        <dbReference type="ARBA" id="ARBA00022448"/>
    </source>
</evidence>
<evidence type="ECO:0000313" key="9">
    <source>
        <dbReference type="EMBL" id="SUV66463.1"/>
    </source>
</evidence>
<comment type="subcellular location">
    <subcellularLocation>
        <location evidence="1">Cell envelope</location>
    </subcellularLocation>
</comment>
<dbReference type="AlphaFoldDB" id="A0A0E8BL21"/>
<reference evidence="9 10" key="1">
    <citation type="submission" date="2018-06" db="EMBL/GenBank/DDBJ databases">
        <authorList>
            <consortium name="Pathogen Informatics"/>
            <person name="Doyle S."/>
        </authorList>
    </citation>
    <scope>NUCLEOTIDE SEQUENCE [LARGE SCALE GENOMIC DNA]</scope>
    <source>
        <strain evidence="9 10">NCTC10911</strain>
    </source>
</reference>
<dbReference type="InterPro" id="IPR006128">
    <property type="entry name" value="Lipoprotein_PsaA-like"/>
</dbReference>
<sequence length="311" mass="33410">MKSRILALAAAVLLAPLVAAAQPLQVVASFSILADIAAQVGGPDVAVQSLVGPDGDAHEYEPTPADARKLAAAQVLVVNGLDFEAWLPRLQKAAGFAGRTVVASEGIEPRRLDDAHEEHGDHDHGHHGEHGHHHHGDLDPHAWQDLANGATYARNIARAFAEADPAHAQAYRQRADAYVARIEALDQRVRQLFGAIEPARRKVVSSHDAFGYFGQAYGVRFVALAGVSTDAEPSAADMARIIEQVRRERVPAVFVENIANPRLAQQLVRETQARLGGTLYSDALAQPGKPAGTYLGMFEWNAQQLAAALRP</sequence>
<keyword evidence="4" id="KW-0479">Metal-binding</keyword>
<dbReference type="Proteomes" id="UP000255014">
    <property type="component" value="Unassembled WGS sequence"/>
</dbReference>
<dbReference type="Gene3D" id="3.40.50.1980">
    <property type="entry name" value="Nitrogenase molybdenum iron protein domain"/>
    <property type="match status" value="2"/>
</dbReference>
<dbReference type="GO" id="GO:0046872">
    <property type="term" value="F:metal ion binding"/>
    <property type="evidence" value="ECO:0007669"/>
    <property type="project" value="UniProtKB-KW"/>
</dbReference>
<dbReference type="OMA" id="HHVFGYL"/>
<proteinExistence type="inferred from homology"/>
<dbReference type="RefSeq" id="WP_010931286.1">
    <property type="nucleotide sequence ID" value="NZ_AP024746.1"/>
</dbReference>
<dbReference type="InterPro" id="IPR006129">
    <property type="entry name" value="AdhesinB"/>
</dbReference>
<gene>
    <name evidence="9" type="primary">fimA</name>
    <name evidence="9" type="ORF">NCTC10911_03521</name>
</gene>
<protein>
    <submittedName>
        <fullName evidence="9">Saliva-binding protein</fullName>
    </submittedName>
</protein>
<name>A0A0E8BL21_BORPT</name>